<evidence type="ECO:0000256" key="1">
    <source>
        <dbReference type="SAM" id="MobiDB-lite"/>
    </source>
</evidence>
<protein>
    <recommendedName>
        <fullName evidence="2">2EXR domain-containing protein</fullName>
    </recommendedName>
</protein>
<dbReference type="Pfam" id="PF20150">
    <property type="entry name" value="2EXR"/>
    <property type="match status" value="1"/>
</dbReference>
<evidence type="ECO:0000259" key="2">
    <source>
        <dbReference type="Pfam" id="PF20150"/>
    </source>
</evidence>
<dbReference type="EMBL" id="JAZAVJ010000037">
    <property type="protein sequence ID" value="KAK7419497.1"/>
    <property type="molecule type" value="Genomic_DNA"/>
</dbReference>
<gene>
    <name evidence="3" type="ORF">QQX98_003266</name>
</gene>
<feature type="compositionally biased region" description="Basic and acidic residues" evidence="1">
    <location>
        <begin position="1"/>
        <end position="13"/>
    </location>
</feature>
<evidence type="ECO:0000313" key="4">
    <source>
        <dbReference type="Proteomes" id="UP001498476"/>
    </source>
</evidence>
<keyword evidence="4" id="KW-1185">Reference proteome</keyword>
<accession>A0ABR1HEX6</accession>
<feature type="domain" description="2EXR" evidence="2">
    <location>
        <begin position="31"/>
        <end position="104"/>
    </location>
</feature>
<comment type="caution">
    <text evidence="3">The sequence shown here is derived from an EMBL/GenBank/DDBJ whole genome shotgun (WGS) entry which is preliminary data.</text>
</comment>
<feature type="region of interest" description="Disordered" evidence="1">
    <location>
        <begin position="1"/>
        <end position="22"/>
    </location>
</feature>
<name>A0ABR1HEX6_9HYPO</name>
<evidence type="ECO:0000313" key="3">
    <source>
        <dbReference type="EMBL" id="KAK7419497.1"/>
    </source>
</evidence>
<sequence>MDNPSSDKDKPQDESPGEGTSSVVVRRDVSFPQFLDLPGEIRNMIWEKLVDPTTASFFDNREIDAFKSYAHGLSLVNREARYLVLRSHTVRFRTIPKMCNIRMDPVLSAWDSMPFYGDYSRLPLGPFVLTSFPDLREYTLTSERRYNYECINGYQMYGPHIVGEQEDDMLWGRRGNKNGYREEAERFFRDKGLSSFADTGLRWPVDPIWDEGQNVVSVARTELLDYKSLWWYIHRSPFSITWKHMTWRQFVPRIGFYGYSQNDTSIGGAWAGFRYYTATQRVEFSPLAYWEIVDQLNTVENAHKPLPDLVVRV</sequence>
<organism evidence="3 4">
    <name type="scientific">Neonectria punicea</name>
    <dbReference type="NCBI Taxonomy" id="979145"/>
    <lineage>
        <taxon>Eukaryota</taxon>
        <taxon>Fungi</taxon>
        <taxon>Dikarya</taxon>
        <taxon>Ascomycota</taxon>
        <taxon>Pezizomycotina</taxon>
        <taxon>Sordariomycetes</taxon>
        <taxon>Hypocreomycetidae</taxon>
        <taxon>Hypocreales</taxon>
        <taxon>Nectriaceae</taxon>
        <taxon>Neonectria</taxon>
    </lineage>
</organism>
<proteinExistence type="predicted"/>
<dbReference type="Proteomes" id="UP001498476">
    <property type="component" value="Unassembled WGS sequence"/>
</dbReference>
<dbReference type="InterPro" id="IPR045518">
    <property type="entry name" value="2EXR"/>
</dbReference>
<reference evidence="3 4" key="1">
    <citation type="journal article" date="2025" name="Microbiol. Resour. Announc.">
        <title>Draft genome sequences for Neonectria magnoliae and Neonectria punicea, canker pathogens of Liriodendron tulipifera and Acer saccharum in West Virginia.</title>
        <authorList>
            <person name="Petronek H.M."/>
            <person name="Kasson M.T."/>
            <person name="Metheny A.M."/>
            <person name="Stauder C.M."/>
            <person name="Lovett B."/>
            <person name="Lynch S.C."/>
            <person name="Garnas J.R."/>
            <person name="Kasson L.R."/>
            <person name="Stajich J.E."/>
        </authorList>
    </citation>
    <scope>NUCLEOTIDE SEQUENCE [LARGE SCALE GENOMIC DNA]</scope>
    <source>
        <strain evidence="3 4">NRRL 64653</strain>
    </source>
</reference>